<dbReference type="Proteomes" id="UP000035642">
    <property type="component" value="Unassembled WGS sequence"/>
</dbReference>
<name>A0A0K0DRJ9_ANGCA</name>
<protein>
    <submittedName>
        <fullName evidence="2">Uncharacterized protein</fullName>
    </submittedName>
</protein>
<sequence>MTTKIQHDLDEVATIFERTNPPLPNLEDEFAQYSSAAEEAIGNAFEYLVLLHARIHSFKAHTELLNTSSHKHSNSSSGTIVTGS</sequence>
<accession>A0A0K0DRJ9</accession>
<proteinExistence type="predicted"/>
<organism evidence="1 2">
    <name type="scientific">Angiostrongylus cantonensis</name>
    <name type="common">Rat lungworm</name>
    <dbReference type="NCBI Taxonomy" id="6313"/>
    <lineage>
        <taxon>Eukaryota</taxon>
        <taxon>Metazoa</taxon>
        <taxon>Ecdysozoa</taxon>
        <taxon>Nematoda</taxon>
        <taxon>Chromadorea</taxon>
        <taxon>Rhabditida</taxon>
        <taxon>Rhabditina</taxon>
        <taxon>Rhabditomorpha</taxon>
        <taxon>Strongyloidea</taxon>
        <taxon>Metastrongylidae</taxon>
        <taxon>Angiostrongylus</taxon>
    </lineage>
</organism>
<dbReference type="AlphaFoldDB" id="A0A0K0DRJ9"/>
<evidence type="ECO:0000313" key="2">
    <source>
        <dbReference type="WBParaSite" id="ACAC_0001438801-mRNA-1"/>
    </source>
</evidence>
<reference evidence="1" key="1">
    <citation type="submission" date="2012-09" db="EMBL/GenBank/DDBJ databases">
        <authorList>
            <person name="Martin A.A."/>
        </authorList>
    </citation>
    <scope>NUCLEOTIDE SEQUENCE</scope>
</reference>
<reference evidence="2" key="2">
    <citation type="submission" date="2017-02" db="UniProtKB">
        <authorList>
            <consortium name="WormBaseParasite"/>
        </authorList>
    </citation>
    <scope>IDENTIFICATION</scope>
</reference>
<evidence type="ECO:0000313" key="1">
    <source>
        <dbReference type="Proteomes" id="UP000035642"/>
    </source>
</evidence>
<dbReference type="WBParaSite" id="ACAC_0001438801-mRNA-1">
    <property type="protein sequence ID" value="ACAC_0001438801-mRNA-1"/>
    <property type="gene ID" value="ACAC_0001438801"/>
</dbReference>
<keyword evidence="1" id="KW-1185">Reference proteome</keyword>